<evidence type="ECO:0008006" key="4">
    <source>
        <dbReference type="Google" id="ProtNLM"/>
    </source>
</evidence>
<organism evidence="2 3">
    <name type="scientific">Peptostreptococcus canis</name>
    <dbReference type="NCBI Taxonomy" id="1159213"/>
    <lineage>
        <taxon>Bacteria</taxon>
        <taxon>Bacillati</taxon>
        <taxon>Bacillota</taxon>
        <taxon>Clostridia</taxon>
        <taxon>Peptostreptococcales</taxon>
        <taxon>Peptostreptococcaceae</taxon>
        <taxon>Peptostreptococcus</taxon>
    </lineage>
</organism>
<proteinExistence type="predicted"/>
<dbReference type="EMBL" id="JABGBW010000001">
    <property type="protein sequence ID" value="MBC2575225.1"/>
    <property type="molecule type" value="Genomic_DNA"/>
</dbReference>
<dbReference type="Proteomes" id="UP000713904">
    <property type="component" value="Unassembled WGS sequence"/>
</dbReference>
<dbReference type="RefSeq" id="WP_185623262.1">
    <property type="nucleotide sequence ID" value="NZ_JABGBW010000001.1"/>
</dbReference>
<sequence>MGIKDIGKARYKITMKDGYIEDCYATQYDTARVFEFQVFNENQIQSIEDIDIKLIVEQKNKVVFANAEIINASEGVFSVTLNSEMLEDDSIHYAQIEMSNSQGILQSPLFKIKIGKSIKSGAVAGVNIVIDYETVKKYIDEIKYLRDHTEELKGDTPKLEINSLGNWVIDGKDSGHKAKGEDGKMSFEELTEEQKKSLKGEKGDSPYIKDGYWYVGNKNTNIKAQGEKGDKTTVDIKNGYWHIDGVSTNQKAQGEKGDKPAITIENGYWYIDGVSTNQKAKGEDGTVAFESLTQDQISMLKGERGDKPIISIQDGYWFVDGANTNQKAQGEKGVQGEPGEIRVVTQAQYNQLQISEDDKTLYIIKKEV</sequence>
<dbReference type="Gene3D" id="2.60.40.3350">
    <property type="match status" value="1"/>
</dbReference>
<comment type="caution">
    <text evidence="2">The sequence shown here is derived from an EMBL/GenBank/DDBJ whole genome shotgun (WGS) entry which is preliminary data.</text>
</comment>
<reference evidence="2 3" key="1">
    <citation type="submission" date="2020-05" db="EMBL/GenBank/DDBJ databases">
        <title>Draft genome of xy-202 and genomic insight in genome of the genus Peptostreptococcus.</title>
        <authorList>
            <person name="Zhang Z."/>
        </authorList>
    </citation>
    <scope>NUCLEOTIDE SEQUENCE [LARGE SCALE GENOMIC DNA]</scope>
    <source>
        <strain evidence="2 3">DSM 27025</strain>
    </source>
</reference>
<name>A0ABR6TIK2_9FIRM</name>
<evidence type="ECO:0000256" key="1">
    <source>
        <dbReference type="SAM" id="MobiDB-lite"/>
    </source>
</evidence>
<accession>A0ABR6TIK2</accession>
<keyword evidence="3" id="KW-1185">Reference proteome</keyword>
<gene>
    <name evidence="2" type="ORF">HLB29_00805</name>
</gene>
<protein>
    <recommendedName>
        <fullName evidence="4">BppU N-terminal domain-containing protein</fullName>
    </recommendedName>
</protein>
<feature type="region of interest" description="Disordered" evidence="1">
    <location>
        <begin position="175"/>
        <end position="202"/>
    </location>
</feature>
<evidence type="ECO:0000313" key="3">
    <source>
        <dbReference type="Proteomes" id="UP000713904"/>
    </source>
</evidence>
<evidence type="ECO:0000313" key="2">
    <source>
        <dbReference type="EMBL" id="MBC2575225.1"/>
    </source>
</evidence>